<dbReference type="Pfam" id="PF06868">
    <property type="entry name" value="DUF1257"/>
    <property type="match status" value="1"/>
</dbReference>
<dbReference type="EMBL" id="CP003167">
    <property type="protein sequence ID" value="AGB03547.1"/>
    <property type="molecule type" value="Genomic_DNA"/>
</dbReference>
<dbReference type="RefSeq" id="WP_015286509.1">
    <property type="nucleotide sequence ID" value="NC_019943.1"/>
</dbReference>
<evidence type="ECO:0000313" key="1">
    <source>
        <dbReference type="EMBL" id="AGB03547.1"/>
    </source>
</evidence>
<dbReference type="InterPro" id="IPR009666">
    <property type="entry name" value="Uncharacterised_Ycf35"/>
</dbReference>
<proteinExistence type="predicted"/>
<protein>
    <recommendedName>
        <fullName evidence="3">DUF1257 domain-containing protein</fullName>
    </recommendedName>
</protein>
<sequence length="132" mass="15024">MSHFSRIRTTFRHREALVQCMQELGYSVETDTTIKGHHGLHNVDIAARKTRGYALGFVKNADGAYDLVADWWGVSGTSEQKIAEDLKRQAGAIQQEYAKKMVLEQAKKEGFELVSEKNEQDGTVQLVVRRWQ</sequence>
<evidence type="ECO:0000313" key="2">
    <source>
        <dbReference type="Proteomes" id="UP000010824"/>
    </source>
</evidence>
<dbReference type="Proteomes" id="UP000010824">
    <property type="component" value="Chromosome"/>
</dbReference>
<organism evidence="1 2">
    <name type="scientific">Methanoregula formicica (strain DSM 22288 / NBRC 105244 / SMSP)</name>
    <dbReference type="NCBI Taxonomy" id="593750"/>
    <lineage>
        <taxon>Archaea</taxon>
        <taxon>Methanobacteriati</taxon>
        <taxon>Methanobacteriota</taxon>
        <taxon>Stenosarchaea group</taxon>
        <taxon>Methanomicrobia</taxon>
        <taxon>Methanomicrobiales</taxon>
        <taxon>Methanoregulaceae</taxon>
        <taxon>Methanoregula</taxon>
    </lineage>
</organism>
<accession>L0HFN4</accession>
<dbReference type="HOGENOM" id="CLU_145470_0_0_2"/>
<dbReference type="STRING" id="593750.Metfor_2554"/>
<keyword evidence="2" id="KW-1185">Reference proteome</keyword>
<name>L0HFN4_METFS</name>
<dbReference type="KEGG" id="mfo:Metfor_2554"/>
<gene>
    <name evidence="1" type="ordered locus">Metfor_2554</name>
</gene>
<dbReference type="PANTHER" id="PTHR39638:SF2">
    <property type="entry name" value="YCF35"/>
    <property type="match status" value="1"/>
</dbReference>
<evidence type="ECO:0008006" key="3">
    <source>
        <dbReference type="Google" id="ProtNLM"/>
    </source>
</evidence>
<dbReference type="GeneID" id="14309946"/>
<reference evidence="1 2" key="2">
    <citation type="journal article" date="2014" name="Genome Announc.">
        <title>Complete Genome Sequence of Methanoregula formicica SMSPT, a Mesophilic Hydrogenotrophic Methanogen Isolated from a Methanogenic Upflow Anaerobic Sludge Blanket Reactor.</title>
        <authorList>
            <person name="Yamamoto K."/>
            <person name="Tamaki H."/>
            <person name="Cadillo-Quiroz H."/>
            <person name="Imachi H."/>
            <person name="Kyrpides N."/>
            <person name="Woyke T."/>
            <person name="Goodwin L."/>
            <person name="Zinder S.H."/>
            <person name="Kamagata Y."/>
            <person name="Liu W.T."/>
        </authorList>
    </citation>
    <scope>NUCLEOTIDE SEQUENCE [LARGE SCALE GENOMIC DNA]</scope>
    <source>
        <strain evidence="2">DSM 22288 / NBRC 105244 / SMSP</strain>
    </source>
</reference>
<dbReference type="PANTHER" id="PTHR39638">
    <property type="entry name" value="YCF35"/>
    <property type="match status" value="1"/>
</dbReference>
<dbReference type="AlphaFoldDB" id="L0HFN4"/>
<reference evidence="2" key="1">
    <citation type="submission" date="2011-12" db="EMBL/GenBank/DDBJ databases">
        <title>Complete sequence of Methanoregula formicicum SMSP.</title>
        <authorList>
            <person name="Lucas S."/>
            <person name="Han J."/>
            <person name="Lapidus A."/>
            <person name="Cheng J.-F."/>
            <person name="Goodwin L."/>
            <person name="Pitluck S."/>
            <person name="Peters L."/>
            <person name="Ovchinnikova G."/>
            <person name="Teshima H."/>
            <person name="Detter J.C."/>
            <person name="Han C."/>
            <person name="Tapia R."/>
            <person name="Land M."/>
            <person name="Hauser L."/>
            <person name="Kyrpides N."/>
            <person name="Ivanova N."/>
            <person name="Pagani I."/>
            <person name="Imachi H."/>
            <person name="Tamaki H."/>
            <person name="Sekiguchi Y."/>
            <person name="Kamagata Y."/>
            <person name="Cadillo-Quiroz H."/>
            <person name="Zinder S."/>
            <person name="Liu W.-T."/>
            <person name="Woyke T."/>
        </authorList>
    </citation>
    <scope>NUCLEOTIDE SEQUENCE [LARGE SCALE GENOMIC DNA]</scope>
    <source>
        <strain evidence="2">DSM 22288 / NBRC 105244 / SMSP</strain>
    </source>
</reference>
<dbReference type="InParanoid" id="L0HFN4"/>